<keyword evidence="3" id="KW-1185">Reference proteome</keyword>
<sequence>MGIKQNVCPRCGEPVPEGGTICMICGQSLKKPRTIKKEHYAAVIFAVIAIILAYILYPVFFGPTMATSTGNVMFEVSLSDGDLSVQYSGTADGSYVADLQIAVLAEGGRSSQIFSFANPEPGTILGPVETGVVGKPVGIYYVAVYVDGTEISNTIVI</sequence>
<keyword evidence="1" id="KW-1133">Transmembrane helix</keyword>
<dbReference type="RefSeq" id="WP_274925047.1">
    <property type="nucleotide sequence ID" value="NZ_JAKELO010000002.1"/>
</dbReference>
<evidence type="ECO:0000313" key="3">
    <source>
        <dbReference type="Proteomes" id="UP001143747"/>
    </source>
</evidence>
<dbReference type="AlphaFoldDB" id="A0A9Q4KTG8"/>
<proteinExistence type="predicted"/>
<dbReference type="EMBL" id="JAKELO010000002">
    <property type="protein sequence ID" value="MDE4908419.1"/>
    <property type="molecule type" value="Genomic_DNA"/>
</dbReference>
<protein>
    <recommendedName>
        <fullName evidence="4">Zinc-ribbon domain-containing protein</fullName>
    </recommendedName>
</protein>
<keyword evidence="1" id="KW-0812">Transmembrane</keyword>
<accession>A0A9Q4KTG8</accession>
<organism evidence="2 3">
    <name type="scientific">Methanogenium marinum</name>
    <dbReference type="NCBI Taxonomy" id="348610"/>
    <lineage>
        <taxon>Archaea</taxon>
        <taxon>Methanobacteriati</taxon>
        <taxon>Methanobacteriota</taxon>
        <taxon>Stenosarchaea group</taxon>
        <taxon>Methanomicrobia</taxon>
        <taxon>Methanomicrobiales</taxon>
        <taxon>Methanomicrobiaceae</taxon>
        <taxon>Methanogenium</taxon>
    </lineage>
</organism>
<reference evidence="2" key="1">
    <citation type="submission" date="2022-01" db="EMBL/GenBank/DDBJ databases">
        <title>Draft genome of Methanogenium marinum DSM 15558.</title>
        <authorList>
            <person name="Chen S.-C."/>
            <person name="You Y.-T."/>
        </authorList>
    </citation>
    <scope>NUCLEOTIDE SEQUENCE</scope>
    <source>
        <strain evidence="2">DSM 15558</strain>
    </source>
</reference>
<feature type="transmembrane region" description="Helical" evidence="1">
    <location>
        <begin position="40"/>
        <end position="60"/>
    </location>
</feature>
<gene>
    <name evidence="2" type="ORF">L0665_07310</name>
</gene>
<comment type="caution">
    <text evidence="2">The sequence shown here is derived from an EMBL/GenBank/DDBJ whole genome shotgun (WGS) entry which is preliminary data.</text>
</comment>
<evidence type="ECO:0000313" key="2">
    <source>
        <dbReference type="EMBL" id="MDE4908419.1"/>
    </source>
</evidence>
<evidence type="ECO:0008006" key="4">
    <source>
        <dbReference type="Google" id="ProtNLM"/>
    </source>
</evidence>
<keyword evidence="1" id="KW-0472">Membrane</keyword>
<evidence type="ECO:0000256" key="1">
    <source>
        <dbReference type="SAM" id="Phobius"/>
    </source>
</evidence>
<name>A0A9Q4KTG8_9EURY</name>
<dbReference type="Proteomes" id="UP001143747">
    <property type="component" value="Unassembled WGS sequence"/>
</dbReference>